<sequence>MRRPARVTAALGAVAALGLAAPAATASDAPDDTLRIHSSAFGGCLTAEGSGYRDPRGADRPWLVALQPCGAAPAARQLWIYSSATHQFSSVAEPYRCIDKQGSLFVTALCDADTPEQRFRTAPTGRAGERKIVSQSGGRIWEQVSHRSGGARDAVGEGVREARDAGAAPADRRWKIGPA</sequence>
<proteinExistence type="predicted"/>
<protein>
    <recommendedName>
        <fullName evidence="5">Ricin B lectin domain-containing protein</fullName>
    </recommendedName>
</protein>
<feature type="compositionally biased region" description="Basic and acidic residues" evidence="1">
    <location>
        <begin position="154"/>
        <end position="179"/>
    </location>
</feature>
<dbReference type="EMBL" id="BAAAHB010000055">
    <property type="protein sequence ID" value="GAA0477436.1"/>
    <property type="molecule type" value="Genomic_DNA"/>
</dbReference>
<dbReference type="PROSITE" id="PS50231">
    <property type="entry name" value="RICIN_B_LECTIN"/>
    <property type="match status" value="1"/>
</dbReference>
<evidence type="ECO:0000256" key="1">
    <source>
        <dbReference type="SAM" id="MobiDB-lite"/>
    </source>
</evidence>
<evidence type="ECO:0000313" key="3">
    <source>
        <dbReference type="EMBL" id="GAA0477436.1"/>
    </source>
</evidence>
<dbReference type="RefSeq" id="WP_344093494.1">
    <property type="nucleotide sequence ID" value="NZ_BAAAHB010000055.1"/>
</dbReference>
<gene>
    <name evidence="3" type="ORF">GCM10009544_44260</name>
</gene>
<accession>A0ABP3KDX1</accession>
<feature type="region of interest" description="Disordered" evidence="1">
    <location>
        <begin position="145"/>
        <end position="179"/>
    </location>
</feature>
<comment type="caution">
    <text evidence="3">The sequence shown here is derived from an EMBL/GenBank/DDBJ whole genome shotgun (WGS) entry which is preliminary data.</text>
</comment>
<reference evidence="4" key="1">
    <citation type="journal article" date="2019" name="Int. J. Syst. Evol. Microbiol.">
        <title>The Global Catalogue of Microorganisms (GCM) 10K type strain sequencing project: providing services to taxonomists for standard genome sequencing and annotation.</title>
        <authorList>
            <consortium name="The Broad Institute Genomics Platform"/>
            <consortium name="The Broad Institute Genome Sequencing Center for Infectious Disease"/>
            <person name="Wu L."/>
            <person name="Ma J."/>
        </authorList>
    </citation>
    <scope>NUCLEOTIDE SEQUENCE [LARGE SCALE GENOMIC DNA]</scope>
    <source>
        <strain evidence="4">JCM 10649</strain>
    </source>
</reference>
<dbReference type="SUPFAM" id="SSF50370">
    <property type="entry name" value="Ricin B-like lectins"/>
    <property type="match status" value="1"/>
</dbReference>
<evidence type="ECO:0000313" key="4">
    <source>
        <dbReference type="Proteomes" id="UP001499895"/>
    </source>
</evidence>
<name>A0ABP3KDX1_9ACTN</name>
<organism evidence="3 4">
    <name type="scientific">Streptomyces stramineus</name>
    <dbReference type="NCBI Taxonomy" id="173861"/>
    <lineage>
        <taxon>Bacteria</taxon>
        <taxon>Bacillati</taxon>
        <taxon>Actinomycetota</taxon>
        <taxon>Actinomycetes</taxon>
        <taxon>Kitasatosporales</taxon>
        <taxon>Streptomycetaceae</taxon>
        <taxon>Streptomyces</taxon>
    </lineage>
</organism>
<dbReference type="Gene3D" id="2.80.10.50">
    <property type="match status" value="1"/>
</dbReference>
<dbReference type="InterPro" id="IPR035992">
    <property type="entry name" value="Ricin_B-like_lectins"/>
</dbReference>
<feature type="signal peptide" evidence="2">
    <location>
        <begin position="1"/>
        <end position="26"/>
    </location>
</feature>
<evidence type="ECO:0000256" key="2">
    <source>
        <dbReference type="SAM" id="SignalP"/>
    </source>
</evidence>
<evidence type="ECO:0008006" key="5">
    <source>
        <dbReference type="Google" id="ProtNLM"/>
    </source>
</evidence>
<feature type="chain" id="PRO_5045394952" description="Ricin B lectin domain-containing protein" evidence="2">
    <location>
        <begin position="27"/>
        <end position="179"/>
    </location>
</feature>
<keyword evidence="4" id="KW-1185">Reference proteome</keyword>
<keyword evidence="2" id="KW-0732">Signal</keyword>
<dbReference type="Proteomes" id="UP001499895">
    <property type="component" value="Unassembled WGS sequence"/>
</dbReference>